<evidence type="ECO:0000259" key="4">
    <source>
        <dbReference type="Pfam" id="PF24859"/>
    </source>
</evidence>
<dbReference type="HOGENOM" id="CLU_055275_0_0_7"/>
<dbReference type="Pfam" id="PF24860">
    <property type="entry name" value="FdhE_C"/>
    <property type="match status" value="1"/>
</dbReference>
<dbReference type="InterPro" id="IPR056796">
    <property type="entry name" value="FdhE_C"/>
</dbReference>
<dbReference type="NCBIfam" id="TIGR01562">
    <property type="entry name" value="FdhE"/>
    <property type="match status" value="1"/>
</dbReference>
<dbReference type="GO" id="GO:0051604">
    <property type="term" value="P:protein maturation"/>
    <property type="evidence" value="ECO:0007669"/>
    <property type="project" value="TreeGrafter"/>
</dbReference>
<name>A0A0B5BJJ8_9BACT</name>
<dbReference type="InterPro" id="IPR056774">
    <property type="entry name" value="FdhE_N"/>
</dbReference>
<feature type="domain" description="FdhE C-terminal" evidence="5">
    <location>
        <begin position="225"/>
        <end position="301"/>
    </location>
</feature>
<dbReference type="PANTHER" id="PTHR37689:SF1">
    <property type="entry name" value="PROTEIN FDHE"/>
    <property type="match status" value="1"/>
</dbReference>
<evidence type="ECO:0000313" key="6">
    <source>
        <dbReference type="EMBL" id="AJE04680.1"/>
    </source>
</evidence>
<dbReference type="EMBL" id="CP009788">
    <property type="protein sequence ID" value="AJE04680.1"/>
    <property type="molecule type" value="Genomic_DNA"/>
</dbReference>
<proteinExistence type="inferred from homology"/>
<protein>
    <recommendedName>
        <fullName evidence="2">Protein FdhE homolog</fullName>
    </recommendedName>
</protein>
<dbReference type="HAMAP" id="MF_00611">
    <property type="entry name" value="FdeH"/>
    <property type="match status" value="1"/>
</dbReference>
<dbReference type="SUPFAM" id="SSF144020">
    <property type="entry name" value="FdhE-like"/>
    <property type="match status" value="1"/>
</dbReference>
<dbReference type="PANTHER" id="PTHR37689">
    <property type="entry name" value="PROTEIN FDHE"/>
    <property type="match status" value="1"/>
</dbReference>
<dbReference type="Proteomes" id="UP000057609">
    <property type="component" value="Chromosome"/>
</dbReference>
<dbReference type="Pfam" id="PF04216">
    <property type="entry name" value="FdhE_N"/>
    <property type="match status" value="1"/>
</dbReference>
<evidence type="ECO:0000313" key="7">
    <source>
        <dbReference type="Proteomes" id="UP000057609"/>
    </source>
</evidence>
<dbReference type="CDD" id="cd16341">
    <property type="entry name" value="FdhE"/>
    <property type="match status" value="1"/>
</dbReference>
<dbReference type="STRING" id="345632.GPICK_16050"/>
<dbReference type="OrthoDB" id="9811074at2"/>
<dbReference type="GO" id="GO:0008199">
    <property type="term" value="F:ferric iron binding"/>
    <property type="evidence" value="ECO:0007669"/>
    <property type="project" value="TreeGrafter"/>
</dbReference>
<dbReference type="InterPro" id="IPR024064">
    <property type="entry name" value="FdhE-like_sf"/>
</dbReference>
<dbReference type="InterPro" id="IPR006452">
    <property type="entry name" value="Formate_DH_accessory"/>
</dbReference>
<dbReference type="RefSeq" id="WP_039744895.1">
    <property type="nucleotide sequence ID" value="NZ_CP009788.1"/>
</dbReference>
<evidence type="ECO:0000256" key="2">
    <source>
        <dbReference type="HAMAP-Rule" id="MF_00611"/>
    </source>
</evidence>
<dbReference type="InterPro" id="IPR056797">
    <property type="entry name" value="FdhE_central"/>
</dbReference>
<feature type="domain" description="FdhE central" evidence="4">
    <location>
        <begin position="186"/>
        <end position="224"/>
    </location>
</feature>
<accession>A0A0B5BJJ8</accession>
<gene>
    <name evidence="2" type="primary">fdhE</name>
    <name evidence="6" type="ORF">GPICK_16050</name>
</gene>
<comment type="similarity">
    <text evidence="2">Belongs to the FdhE family.</text>
</comment>
<evidence type="ECO:0000259" key="5">
    <source>
        <dbReference type="Pfam" id="PF24860"/>
    </source>
</evidence>
<dbReference type="PIRSF" id="PIRSF018296">
    <property type="entry name" value="Format_dh_formtn"/>
    <property type="match status" value="1"/>
</dbReference>
<comment type="function">
    <text evidence="2">Necessary for formate dehydrogenase activity.</text>
</comment>
<sequence length="306" mass="33365">MNTETRIVEPGQMEAPLAAIRFLLLPGRDLFARRAERLRHLAAGHPLEEYLTFLALLAEAQQTALDQFPAPPLPDPDEQSLCRSHGMPLLAARSWRRDPVWREGLAAILHQLQDAVLPAAARETVNGLLHAGKTAVEAANLVLSGDLQAVPPRELPFVAAALQVYWVRMASLLGEQPFGRLEEVGVCPVCGSHPNVGIVHGKGAEQGLRYLCCSLCASQWHMVRIKCSSCDSTRGIDYYIVEGSNGAAKAECCEDCGIYLKLLYLEKESEMEAMADDLATLGLDMLMAEKGKSRVGPNLFFHPGAV</sequence>
<reference evidence="6 7" key="1">
    <citation type="journal article" date="2015" name="Genome Announc.">
        <title>Complete Genome of Geobacter pickeringii G13T, a Metal-Reducing Isolate from Sedimentary Kaolin Deposits.</title>
        <authorList>
            <person name="Badalamenti J.P."/>
            <person name="Bond D.R."/>
        </authorList>
    </citation>
    <scope>NUCLEOTIDE SEQUENCE [LARGE SCALE GENOMIC DNA]</scope>
    <source>
        <strain evidence="6 7">G13</strain>
    </source>
</reference>
<comment type="subcellular location">
    <subcellularLocation>
        <location evidence="2">Cytoplasm</location>
    </subcellularLocation>
</comment>
<feature type="domain" description="FdhE N-terminal" evidence="3">
    <location>
        <begin position="22"/>
        <end position="175"/>
    </location>
</feature>
<dbReference type="GO" id="GO:0005829">
    <property type="term" value="C:cytosol"/>
    <property type="evidence" value="ECO:0007669"/>
    <property type="project" value="TreeGrafter"/>
</dbReference>
<evidence type="ECO:0000259" key="3">
    <source>
        <dbReference type="Pfam" id="PF04216"/>
    </source>
</evidence>
<keyword evidence="1 2" id="KW-0963">Cytoplasm</keyword>
<evidence type="ECO:0000256" key="1">
    <source>
        <dbReference type="ARBA" id="ARBA00022490"/>
    </source>
</evidence>
<dbReference type="Gene3D" id="3.90.1670.10">
    <property type="entry name" value="FdhE-like domain"/>
    <property type="match status" value="1"/>
</dbReference>
<dbReference type="AlphaFoldDB" id="A0A0B5BJJ8"/>
<dbReference type="Pfam" id="PF24859">
    <property type="entry name" value="FdhE_central"/>
    <property type="match status" value="1"/>
</dbReference>
<dbReference type="KEGG" id="gpi:GPICK_16050"/>
<keyword evidence="7" id="KW-1185">Reference proteome</keyword>
<organism evidence="6 7">
    <name type="scientific">Geobacter pickeringii</name>
    <dbReference type="NCBI Taxonomy" id="345632"/>
    <lineage>
        <taxon>Bacteria</taxon>
        <taxon>Pseudomonadati</taxon>
        <taxon>Thermodesulfobacteriota</taxon>
        <taxon>Desulfuromonadia</taxon>
        <taxon>Geobacterales</taxon>
        <taxon>Geobacteraceae</taxon>
        <taxon>Geobacter</taxon>
    </lineage>
</organism>